<dbReference type="AlphaFoldDB" id="Q01X51"/>
<sequence length="236" mass="26466">MSLDVLAIAAHPDDVEQTCGGTMIKMAEAGYRTGVLDLTAGDMGTRGSPETRVAESEIAGKHMLLKWRGNLHFPDARLENTITARMTLAVKIRELKPRVVILPYWEARHPDHYRASEIGFEACFLAGLRKLDEYSEPHRPFKILYSSIYAEVKPSFIVDISAQFERRMTSLLSYTSQYGETGEGGTLFPNEQEIRERLGAVARFYGNQIGVKYGEPFVVKEAMQVEDIVTMGSRSI</sequence>
<dbReference type="OrthoDB" id="9778719at2"/>
<dbReference type="InParanoid" id="Q01X51"/>
<dbReference type="Gene3D" id="3.40.50.10320">
    <property type="entry name" value="LmbE-like"/>
    <property type="match status" value="1"/>
</dbReference>
<evidence type="ECO:0000313" key="1">
    <source>
        <dbReference type="EMBL" id="ABJ85764.1"/>
    </source>
</evidence>
<accession>Q01X51</accession>
<dbReference type="Pfam" id="PF02585">
    <property type="entry name" value="PIG-L"/>
    <property type="match status" value="1"/>
</dbReference>
<dbReference type="InterPro" id="IPR023842">
    <property type="entry name" value="Bacillithiol_biosynth_BshB1"/>
</dbReference>
<dbReference type="GO" id="GO:0071793">
    <property type="term" value="P:bacillithiol biosynthetic process"/>
    <property type="evidence" value="ECO:0007669"/>
    <property type="project" value="InterPro"/>
</dbReference>
<dbReference type="HOGENOM" id="CLU_049311_3_1_0"/>
<protein>
    <submittedName>
        <fullName evidence="1">LmbE family protein</fullName>
    </submittedName>
</protein>
<gene>
    <name evidence="1" type="ordered locus">Acid_4805</name>
</gene>
<proteinExistence type="predicted"/>
<dbReference type="FunCoup" id="Q01X51">
    <property type="interactions" value="50"/>
</dbReference>
<dbReference type="NCBIfam" id="TIGR04001">
    <property type="entry name" value="thiol_BshB1"/>
    <property type="match status" value="1"/>
</dbReference>
<dbReference type="SUPFAM" id="SSF102588">
    <property type="entry name" value="LmbE-like"/>
    <property type="match status" value="1"/>
</dbReference>
<organism evidence="1">
    <name type="scientific">Solibacter usitatus (strain Ellin6076)</name>
    <dbReference type="NCBI Taxonomy" id="234267"/>
    <lineage>
        <taxon>Bacteria</taxon>
        <taxon>Pseudomonadati</taxon>
        <taxon>Acidobacteriota</taxon>
        <taxon>Terriglobia</taxon>
        <taxon>Bryobacterales</taxon>
        <taxon>Solibacteraceae</taxon>
        <taxon>Candidatus Solibacter</taxon>
    </lineage>
</organism>
<dbReference type="EMBL" id="CP000473">
    <property type="protein sequence ID" value="ABJ85764.1"/>
    <property type="molecule type" value="Genomic_DNA"/>
</dbReference>
<reference evidence="1" key="1">
    <citation type="submission" date="2006-10" db="EMBL/GenBank/DDBJ databases">
        <title>Complete sequence of Solibacter usitatus Ellin6076.</title>
        <authorList>
            <consortium name="US DOE Joint Genome Institute"/>
            <person name="Copeland A."/>
            <person name="Lucas S."/>
            <person name="Lapidus A."/>
            <person name="Barry K."/>
            <person name="Detter J.C."/>
            <person name="Glavina del Rio T."/>
            <person name="Hammon N."/>
            <person name="Israni S."/>
            <person name="Dalin E."/>
            <person name="Tice H."/>
            <person name="Pitluck S."/>
            <person name="Thompson L.S."/>
            <person name="Brettin T."/>
            <person name="Bruce D."/>
            <person name="Han C."/>
            <person name="Tapia R."/>
            <person name="Gilna P."/>
            <person name="Schmutz J."/>
            <person name="Larimer F."/>
            <person name="Land M."/>
            <person name="Hauser L."/>
            <person name="Kyrpides N."/>
            <person name="Mikhailova N."/>
            <person name="Janssen P.H."/>
            <person name="Kuske C.R."/>
            <person name="Richardson P."/>
        </authorList>
    </citation>
    <scope>NUCLEOTIDE SEQUENCE</scope>
    <source>
        <strain evidence="1">Ellin6076</strain>
    </source>
</reference>
<dbReference type="KEGG" id="sus:Acid_4805"/>
<name>Q01X51_SOLUE</name>
<dbReference type="PANTHER" id="PTHR12993:SF30">
    <property type="entry name" value="N-ACETYL-ALPHA-D-GLUCOSAMINYL L-MALATE DEACETYLASE 1"/>
    <property type="match status" value="1"/>
</dbReference>
<dbReference type="GO" id="GO:0016811">
    <property type="term" value="F:hydrolase activity, acting on carbon-nitrogen (but not peptide) bonds, in linear amides"/>
    <property type="evidence" value="ECO:0007669"/>
    <property type="project" value="TreeGrafter"/>
</dbReference>
<dbReference type="InterPro" id="IPR003737">
    <property type="entry name" value="GlcNAc_PI_deacetylase-related"/>
</dbReference>
<dbReference type="GO" id="GO:0019213">
    <property type="term" value="F:deacetylase activity"/>
    <property type="evidence" value="ECO:0007669"/>
    <property type="project" value="InterPro"/>
</dbReference>
<dbReference type="STRING" id="234267.Acid_4805"/>
<dbReference type="PANTHER" id="PTHR12993">
    <property type="entry name" value="N-ACETYLGLUCOSAMINYL-PHOSPHATIDYLINOSITOL DE-N-ACETYLASE-RELATED"/>
    <property type="match status" value="1"/>
</dbReference>
<dbReference type="InterPro" id="IPR024078">
    <property type="entry name" value="LmbE-like_dom_sf"/>
</dbReference>
<dbReference type="eggNOG" id="COG2120">
    <property type="taxonomic scope" value="Bacteria"/>
</dbReference>